<dbReference type="Proteomes" id="UP000032930">
    <property type="component" value="Chromosome"/>
</dbReference>
<dbReference type="KEGG" id="xbv:XBW1_2785"/>
<reference evidence="1 2" key="1">
    <citation type="submission" date="2014-02" db="EMBL/GenBank/DDBJ databases">
        <authorList>
            <person name="Genoscope - CEA"/>
        </authorList>
    </citation>
    <scope>NUCLEOTIDE SEQUENCE [LARGE SCALE GENOMIC DNA]</scope>
    <source>
        <strain evidence="1 2">CS03</strain>
    </source>
</reference>
<sequence>MRERAKLMAEEFSHLADFLITPHNPDIIRNQSDGSLIVVPAIGYWVR</sequence>
<protein>
    <submittedName>
        <fullName evidence="1">Uncharacterized protein</fullName>
    </submittedName>
</protein>
<accession>A0A0B6X8C2</accession>
<proteinExistence type="predicted"/>
<gene>
    <name evidence="1" type="ORF">XBW1_2785</name>
</gene>
<organism evidence="1 2">
    <name type="scientific">Xenorhabdus bovienii</name>
    <name type="common">Xenorhabdus nematophila subsp. bovienii</name>
    <dbReference type="NCBI Taxonomy" id="40576"/>
    <lineage>
        <taxon>Bacteria</taxon>
        <taxon>Pseudomonadati</taxon>
        <taxon>Pseudomonadota</taxon>
        <taxon>Gammaproteobacteria</taxon>
        <taxon>Enterobacterales</taxon>
        <taxon>Morganellaceae</taxon>
        <taxon>Xenorhabdus</taxon>
    </lineage>
</organism>
<dbReference type="AlphaFoldDB" id="A0A0B6X8C2"/>
<evidence type="ECO:0000313" key="1">
    <source>
        <dbReference type="EMBL" id="CDM90142.1"/>
    </source>
</evidence>
<evidence type="ECO:0000313" key="2">
    <source>
        <dbReference type="Proteomes" id="UP000032930"/>
    </source>
</evidence>
<dbReference type="EMBL" id="FO818637">
    <property type="protein sequence ID" value="CDM90142.1"/>
    <property type="molecule type" value="Genomic_DNA"/>
</dbReference>
<name>A0A0B6X8C2_XENBV</name>